<accession>A0AAV9LL64</accession>
<dbReference type="InterPro" id="IPR002219">
    <property type="entry name" value="PKC_DAG/PE"/>
</dbReference>
<dbReference type="EMBL" id="JAWPEI010000006">
    <property type="protein sequence ID" value="KAK4725550.1"/>
    <property type="molecule type" value="Genomic_DNA"/>
</dbReference>
<organism evidence="6 7">
    <name type="scientific">Solanum pinnatisectum</name>
    <name type="common">tansyleaf nightshade</name>
    <dbReference type="NCBI Taxonomy" id="50273"/>
    <lineage>
        <taxon>Eukaryota</taxon>
        <taxon>Viridiplantae</taxon>
        <taxon>Streptophyta</taxon>
        <taxon>Embryophyta</taxon>
        <taxon>Tracheophyta</taxon>
        <taxon>Spermatophyta</taxon>
        <taxon>Magnoliopsida</taxon>
        <taxon>eudicotyledons</taxon>
        <taxon>Gunneridae</taxon>
        <taxon>Pentapetalae</taxon>
        <taxon>asterids</taxon>
        <taxon>lamiids</taxon>
        <taxon>Solanales</taxon>
        <taxon>Solanaceae</taxon>
        <taxon>Solanoideae</taxon>
        <taxon>Solaneae</taxon>
        <taxon>Solanum</taxon>
    </lineage>
</organism>
<gene>
    <name evidence="6" type="ORF">R3W88_028329</name>
</gene>
<dbReference type="InterPro" id="IPR004146">
    <property type="entry name" value="DC1"/>
</dbReference>
<dbReference type="Proteomes" id="UP001311915">
    <property type="component" value="Unassembled WGS sequence"/>
</dbReference>
<dbReference type="AlphaFoldDB" id="A0AAV9LL64"/>
<protein>
    <recommendedName>
        <fullName evidence="5">Phorbol-ester/DAG-type domain-containing protein</fullName>
    </recommendedName>
</protein>
<dbReference type="InterPro" id="IPR046349">
    <property type="entry name" value="C1-like_sf"/>
</dbReference>
<keyword evidence="3" id="KW-0862">Zinc</keyword>
<feature type="domain" description="Phorbol-ester/DAG-type" evidence="5">
    <location>
        <begin position="73"/>
        <end position="131"/>
    </location>
</feature>
<evidence type="ECO:0000313" key="7">
    <source>
        <dbReference type="Proteomes" id="UP001311915"/>
    </source>
</evidence>
<evidence type="ECO:0000256" key="4">
    <source>
        <dbReference type="SAM" id="MobiDB-lite"/>
    </source>
</evidence>
<dbReference type="Pfam" id="PF03107">
    <property type="entry name" value="C1_2"/>
    <property type="match status" value="1"/>
</dbReference>
<keyword evidence="7" id="KW-1185">Reference proteome</keyword>
<feature type="region of interest" description="Disordered" evidence="4">
    <location>
        <begin position="1"/>
        <end position="23"/>
    </location>
</feature>
<sequence>MSEVDKGTDPNGTRRGRQSFTPPRDVVLNHFSHRHPLLRLHLRESEGIRCTFCNISISGWAYACAREIHRGYDHTLILRPFHLATNNEKFHCAACGDDDSVHSLFQSYYGCESCNFNLHVECASIPIALSCNVNYLLLTLICSICAKTVPNSGCWLFYNHEHDYLCYFNCVAVSEYRMESHYMCKLQNRLQNLAITNRPPSTLAGQPSGNGTHFSHHHALKEYTRTCP</sequence>
<dbReference type="PANTHER" id="PTHR32410">
    <property type="entry name" value="CYSTEINE/HISTIDINE-RICH C1 DOMAIN FAMILY PROTEIN"/>
    <property type="match status" value="1"/>
</dbReference>
<dbReference type="SUPFAM" id="SSF57889">
    <property type="entry name" value="Cysteine-rich domain"/>
    <property type="match status" value="1"/>
</dbReference>
<evidence type="ECO:0000256" key="2">
    <source>
        <dbReference type="ARBA" id="ARBA00022737"/>
    </source>
</evidence>
<keyword evidence="1" id="KW-0479">Metal-binding</keyword>
<evidence type="ECO:0000256" key="1">
    <source>
        <dbReference type="ARBA" id="ARBA00022723"/>
    </source>
</evidence>
<dbReference type="GO" id="GO:0046872">
    <property type="term" value="F:metal ion binding"/>
    <property type="evidence" value="ECO:0007669"/>
    <property type="project" value="UniProtKB-KW"/>
</dbReference>
<evidence type="ECO:0000259" key="5">
    <source>
        <dbReference type="PROSITE" id="PS50081"/>
    </source>
</evidence>
<evidence type="ECO:0000256" key="3">
    <source>
        <dbReference type="ARBA" id="ARBA00022833"/>
    </source>
</evidence>
<name>A0AAV9LL64_9SOLN</name>
<proteinExistence type="predicted"/>
<keyword evidence="2" id="KW-0677">Repeat</keyword>
<reference evidence="6 7" key="1">
    <citation type="submission" date="2023-10" db="EMBL/GenBank/DDBJ databases">
        <title>Genome-Wide Identification Analysis in wild type Solanum Pinnatisectum Reveals Some Genes Defensing Phytophthora Infestans.</title>
        <authorList>
            <person name="Sun C."/>
        </authorList>
    </citation>
    <scope>NUCLEOTIDE SEQUENCE [LARGE SCALE GENOMIC DNA]</scope>
    <source>
        <strain evidence="6">LQN</strain>
        <tissue evidence="6">Leaf</tissue>
    </source>
</reference>
<dbReference type="PANTHER" id="PTHR32410:SF215">
    <property type="entry name" value="DC1 DOMAIN-CONTAINING PROTEIN"/>
    <property type="match status" value="1"/>
</dbReference>
<dbReference type="PROSITE" id="PS50081">
    <property type="entry name" value="ZF_DAG_PE_2"/>
    <property type="match status" value="1"/>
</dbReference>
<dbReference type="InterPro" id="IPR053192">
    <property type="entry name" value="Vacuole_Formation_Reg"/>
</dbReference>
<comment type="caution">
    <text evidence="6">The sequence shown here is derived from an EMBL/GenBank/DDBJ whole genome shotgun (WGS) entry which is preliminary data.</text>
</comment>
<evidence type="ECO:0000313" key="6">
    <source>
        <dbReference type="EMBL" id="KAK4725550.1"/>
    </source>
</evidence>